<sequence length="239" mass="25186">MSRCSLDDFLAPISARLGHEEVPEAPTQGKQVKRPVRVTDGLSHDALVDMFVEQAQAIRVSVVRTTAEGAADAVAKIVSEARAADAAEGATVQVGPAVYSAQEKLAELGIPAVLGEDAVRWDVEAGHDAMLQACNQARFGVTYAAGAIAETGTIVQPMTADCGRSVSLLPLAHIVLIDASTMKPTMREALDELDAARKAGDKLASQVCFISGPSVTSDIELVRVEGVHGPMYVYYVVVE</sequence>
<dbReference type="Pfam" id="PF02589">
    <property type="entry name" value="LUD_dom"/>
    <property type="match status" value="1"/>
</dbReference>
<accession>A0A1H8S9G6</accession>
<dbReference type="SUPFAM" id="SSF100950">
    <property type="entry name" value="NagB/RpiA/CoA transferase-like"/>
    <property type="match status" value="1"/>
</dbReference>
<evidence type="ECO:0000259" key="1">
    <source>
        <dbReference type="Pfam" id="PF02589"/>
    </source>
</evidence>
<feature type="domain" description="LUD" evidence="1">
    <location>
        <begin position="49"/>
        <end position="238"/>
    </location>
</feature>
<dbReference type="InterPro" id="IPR037171">
    <property type="entry name" value="NagB/RpiA_transferase-like"/>
</dbReference>
<dbReference type="InterPro" id="IPR024185">
    <property type="entry name" value="FTHF_cligase-like_sf"/>
</dbReference>
<reference evidence="3" key="1">
    <citation type="submission" date="2016-10" db="EMBL/GenBank/DDBJ databases">
        <authorList>
            <person name="Varghese N."/>
        </authorList>
    </citation>
    <scope>NUCLEOTIDE SEQUENCE [LARGE SCALE GENOMIC DNA]</scope>
    <source>
        <strain evidence="3">DSM 21843</strain>
    </source>
</reference>
<dbReference type="PANTHER" id="PTHR43682">
    <property type="entry name" value="LACTATE UTILIZATION PROTEIN C"/>
    <property type="match status" value="1"/>
</dbReference>
<dbReference type="PANTHER" id="PTHR43682:SF1">
    <property type="entry name" value="LACTATE UTILIZATION PROTEIN C"/>
    <property type="match status" value="1"/>
</dbReference>
<evidence type="ECO:0000313" key="3">
    <source>
        <dbReference type="Proteomes" id="UP000182975"/>
    </source>
</evidence>
<dbReference type="Gene3D" id="3.40.50.10420">
    <property type="entry name" value="NagB/RpiA/CoA transferase-like"/>
    <property type="match status" value="1"/>
</dbReference>
<dbReference type="InterPro" id="IPR003741">
    <property type="entry name" value="LUD_dom"/>
</dbReference>
<dbReference type="RefSeq" id="WP_066663440.1">
    <property type="nucleotide sequence ID" value="NZ_CP011402.1"/>
</dbReference>
<gene>
    <name evidence="2" type="ORF">SAMN02910314_01083</name>
</gene>
<dbReference type="EMBL" id="FOEC01000005">
    <property type="protein sequence ID" value="SEO74813.1"/>
    <property type="molecule type" value="Genomic_DNA"/>
</dbReference>
<proteinExistence type="predicted"/>
<evidence type="ECO:0000313" key="2">
    <source>
        <dbReference type="EMBL" id="SEO74813.1"/>
    </source>
</evidence>
<name>A0A1H8S9G6_9ACTN</name>
<keyword evidence="3" id="KW-1185">Reference proteome</keyword>
<dbReference type="AlphaFoldDB" id="A0A1H8S9G6"/>
<dbReference type="Proteomes" id="UP000182975">
    <property type="component" value="Unassembled WGS sequence"/>
</dbReference>
<organism evidence="2 3">
    <name type="scientific">Denitrobacterium detoxificans</name>
    <dbReference type="NCBI Taxonomy" id="79604"/>
    <lineage>
        <taxon>Bacteria</taxon>
        <taxon>Bacillati</taxon>
        <taxon>Actinomycetota</taxon>
        <taxon>Coriobacteriia</taxon>
        <taxon>Eggerthellales</taxon>
        <taxon>Eggerthellaceae</taxon>
        <taxon>Denitrobacterium</taxon>
    </lineage>
</organism>
<dbReference type="OrthoDB" id="9794187at2"/>
<protein>
    <submittedName>
        <fullName evidence="2">L-lactate dehydrogenase complex protein LldG</fullName>
    </submittedName>
</protein>